<protein>
    <submittedName>
        <fullName evidence="2">GNAT family N-acetyltransferase</fullName>
    </submittedName>
</protein>
<sequence length="174" mass="19752">MPELVVPDWKYRSSFIEAVREAHSRASGLGDTLQLDLSGLEGNFEQFLTGLRRYEPGRPLPEGFVHSEARWLVEGQTYLGRVSLRHTLNERLRELGGHIGYKIWPSAWRQGHGTLILGLTLNRARELGLDRVLVTCDVDNHGSRGVIEANGGELEGGFQLDTYEKPIRRYWIDL</sequence>
<dbReference type="Pfam" id="PF13302">
    <property type="entry name" value="Acetyltransf_3"/>
    <property type="match status" value="1"/>
</dbReference>
<dbReference type="Proteomes" id="UP000647587">
    <property type="component" value="Unassembled WGS sequence"/>
</dbReference>
<dbReference type="PANTHER" id="PTHR39173">
    <property type="entry name" value="ACETYLTRANSFERASE"/>
    <property type="match status" value="1"/>
</dbReference>
<gene>
    <name evidence="2" type="ORF">GCM10008955_02200</name>
</gene>
<dbReference type="RefSeq" id="WP_189003712.1">
    <property type="nucleotide sequence ID" value="NZ_BMPP01000001.1"/>
</dbReference>
<dbReference type="EMBL" id="BMPP01000001">
    <property type="protein sequence ID" value="GGK12494.1"/>
    <property type="molecule type" value="Genomic_DNA"/>
</dbReference>
<feature type="domain" description="N-acetyltransferase" evidence="1">
    <location>
        <begin position="35"/>
        <end position="174"/>
    </location>
</feature>
<dbReference type="InterPro" id="IPR016181">
    <property type="entry name" value="Acyl_CoA_acyltransferase"/>
</dbReference>
<comment type="caution">
    <text evidence="2">The sequence shown here is derived from an EMBL/GenBank/DDBJ whole genome shotgun (WGS) entry which is preliminary data.</text>
</comment>
<reference evidence="3" key="1">
    <citation type="journal article" date="2019" name="Int. J. Syst. Evol. Microbiol.">
        <title>The Global Catalogue of Microorganisms (GCM) 10K type strain sequencing project: providing services to taxonomists for standard genome sequencing and annotation.</title>
        <authorList>
            <consortium name="The Broad Institute Genomics Platform"/>
            <consortium name="The Broad Institute Genome Sequencing Center for Infectious Disease"/>
            <person name="Wu L."/>
            <person name="Ma J."/>
        </authorList>
    </citation>
    <scope>NUCLEOTIDE SEQUENCE [LARGE SCALE GENOMIC DNA]</scope>
    <source>
        <strain evidence="3">JCM 30331</strain>
    </source>
</reference>
<dbReference type="InterPro" id="IPR000182">
    <property type="entry name" value="GNAT_dom"/>
</dbReference>
<dbReference type="SUPFAM" id="SSF55729">
    <property type="entry name" value="Acyl-CoA N-acyltransferases (Nat)"/>
    <property type="match status" value="1"/>
</dbReference>
<name>A0ABQ2EIH0_9DEIO</name>
<dbReference type="Gene3D" id="3.40.630.30">
    <property type="match status" value="1"/>
</dbReference>
<evidence type="ECO:0000313" key="3">
    <source>
        <dbReference type="Proteomes" id="UP000647587"/>
    </source>
</evidence>
<organism evidence="2 3">
    <name type="scientific">Deinococcus malanensis</name>
    <dbReference type="NCBI Taxonomy" id="1706855"/>
    <lineage>
        <taxon>Bacteria</taxon>
        <taxon>Thermotogati</taxon>
        <taxon>Deinococcota</taxon>
        <taxon>Deinococci</taxon>
        <taxon>Deinococcales</taxon>
        <taxon>Deinococcaceae</taxon>
        <taxon>Deinococcus</taxon>
    </lineage>
</organism>
<keyword evidence="3" id="KW-1185">Reference proteome</keyword>
<proteinExistence type="predicted"/>
<evidence type="ECO:0000313" key="2">
    <source>
        <dbReference type="EMBL" id="GGK12494.1"/>
    </source>
</evidence>
<dbReference type="PANTHER" id="PTHR39173:SF1">
    <property type="entry name" value="ACETYLTRANSFERASE"/>
    <property type="match status" value="1"/>
</dbReference>
<evidence type="ECO:0000259" key="1">
    <source>
        <dbReference type="PROSITE" id="PS51186"/>
    </source>
</evidence>
<accession>A0ABQ2EIH0</accession>
<dbReference type="PROSITE" id="PS51186">
    <property type="entry name" value="GNAT"/>
    <property type="match status" value="1"/>
</dbReference>